<evidence type="ECO:0000256" key="3">
    <source>
        <dbReference type="ARBA" id="ARBA00022606"/>
    </source>
</evidence>
<dbReference type="AlphaFoldDB" id="A0A3Q2ZCF4"/>
<dbReference type="GO" id="GO:0004930">
    <property type="term" value="F:G protein-coupled receptor activity"/>
    <property type="evidence" value="ECO:0007669"/>
    <property type="project" value="UniProtKB-KW"/>
</dbReference>
<dbReference type="InterPro" id="IPR000276">
    <property type="entry name" value="GPCR_Rhodpsn"/>
</dbReference>
<sequence length="317" mass="35048">MESPCKFPLDGLSGLSSHQRRIYFALALASYTLTLLVNVMLMVTVAAEKTLHRPIYVLVCNLCANGVLGASCFYPKMLHDLLAEAHVVSYVGCLAQILVLYWYVFGEFASLTVMAYDRYVAICRPLAYGAIMTTQKVCACTLLTMAGAALTARLPLCGRRIRRLFCTNWALVKLSCANTIVNNVYGFALMFLHVAQAVLIGVSYGHLVRASLHSRRNRRRFVQTCLPHVLTLSLFTGSLLFDVLFERYGGGRLGAVHHALAVLFMVAPPLLNPLIYGFNLQYLRRHVRVLNWGLGIKLVLGFPILVSNGGSSFKLGI</sequence>
<feature type="domain" description="G-protein coupled receptors family 1 profile" evidence="15">
    <location>
        <begin position="37"/>
        <end position="276"/>
    </location>
</feature>
<dbReference type="GeneTree" id="ENSGT00950000183023"/>
<dbReference type="Proteomes" id="UP000264820">
    <property type="component" value="Unplaced"/>
</dbReference>
<feature type="transmembrane region" description="Helical" evidence="14">
    <location>
        <begin position="187"/>
        <end position="204"/>
    </location>
</feature>
<dbReference type="PANTHER" id="PTHR26451">
    <property type="entry name" value="G_PROTEIN_RECEP_F1_2 DOMAIN-CONTAINING PROTEIN"/>
    <property type="match status" value="1"/>
</dbReference>
<evidence type="ECO:0000259" key="15">
    <source>
        <dbReference type="PROSITE" id="PS50262"/>
    </source>
</evidence>
<feature type="transmembrane region" description="Helical" evidence="14">
    <location>
        <begin position="125"/>
        <end position="152"/>
    </location>
</feature>
<dbReference type="GO" id="GO:0005886">
    <property type="term" value="C:plasma membrane"/>
    <property type="evidence" value="ECO:0007669"/>
    <property type="project" value="UniProtKB-SubCell"/>
</dbReference>
<evidence type="ECO:0000256" key="1">
    <source>
        <dbReference type="ARBA" id="ARBA00004651"/>
    </source>
</evidence>
<keyword evidence="2 14" id="KW-1003">Cell membrane</keyword>
<feature type="transmembrane region" description="Helical" evidence="14">
    <location>
        <begin position="22"/>
        <end position="43"/>
    </location>
</feature>
<feature type="transmembrane region" description="Helical" evidence="14">
    <location>
        <begin position="289"/>
        <end position="306"/>
    </location>
</feature>
<keyword evidence="8 14" id="KW-0472">Membrane</keyword>
<dbReference type="PANTHER" id="PTHR26451:SF871">
    <property type="entry name" value="ODORANT RECEPTOR-RELATED"/>
    <property type="match status" value="1"/>
</dbReference>
<dbReference type="Ensembl" id="ENSHCOT00000016458.1">
    <property type="protein sequence ID" value="ENSHCOP00000023863.1"/>
    <property type="gene ID" value="ENSHCOG00000012705.1"/>
</dbReference>
<reference evidence="16" key="2">
    <citation type="submission" date="2025-09" db="UniProtKB">
        <authorList>
            <consortium name="Ensembl"/>
        </authorList>
    </citation>
    <scope>IDENTIFICATION</scope>
</reference>
<feature type="transmembrane region" description="Helical" evidence="14">
    <location>
        <begin position="87"/>
        <end position="105"/>
    </location>
</feature>
<keyword evidence="9" id="KW-1015">Disulfide bond</keyword>
<dbReference type="FunFam" id="1.20.1070.10:FF:000024">
    <property type="entry name" value="Olfactory receptor"/>
    <property type="match status" value="1"/>
</dbReference>
<evidence type="ECO:0000256" key="2">
    <source>
        <dbReference type="ARBA" id="ARBA00022475"/>
    </source>
</evidence>
<evidence type="ECO:0000256" key="7">
    <source>
        <dbReference type="ARBA" id="ARBA00023040"/>
    </source>
</evidence>
<dbReference type="InterPro" id="IPR052921">
    <property type="entry name" value="GPCR1_Superfamily_Member"/>
</dbReference>
<dbReference type="GO" id="GO:0004984">
    <property type="term" value="F:olfactory receptor activity"/>
    <property type="evidence" value="ECO:0007669"/>
    <property type="project" value="InterPro"/>
</dbReference>
<dbReference type="SUPFAM" id="SSF81321">
    <property type="entry name" value="Family A G protein-coupled receptor-like"/>
    <property type="match status" value="1"/>
</dbReference>
<evidence type="ECO:0000256" key="9">
    <source>
        <dbReference type="ARBA" id="ARBA00023157"/>
    </source>
</evidence>
<evidence type="ECO:0000256" key="11">
    <source>
        <dbReference type="ARBA" id="ARBA00023180"/>
    </source>
</evidence>
<dbReference type="InterPro" id="IPR000725">
    <property type="entry name" value="Olfact_rcpt"/>
</dbReference>
<evidence type="ECO:0000256" key="14">
    <source>
        <dbReference type="RuleBase" id="RU363047"/>
    </source>
</evidence>
<keyword evidence="10 13" id="KW-0675">Receptor</keyword>
<reference evidence="16" key="1">
    <citation type="submission" date="2025-08" db="UniProtKB">
        <authorList>
            <consortium name="Ensembl"/>
        </authorList>
    </citation>
    <scope>IDENTIFICATION</scope>
</reference>
<organism evidence="16 17">
    <name type="scientific">Hippocampus comes</name>
    <name type="common">Tiger tail seahorse</name>
    <dbReference type="NCBI Taxonomy" id="109280"/>
    <lineage>
        <taxon>Eukaryota</taxon>
        <taxon>Metazoa</taxon>
        <taxon>Chordata</taxon>
        <taxon>Craniata</taxon>
        <taxon>Vertebrata</taxon>
        <taxon>Euteleostomi</taxon>
        <taxon>Actinopterygii</taxon>
        <taxon>Neopterygii</taxon>
        <taxon>Teleostei</taxon>
        <taxon>Neoteleostei</taxon>
        <taxon>Acanthomorphata</taxon>
        <taxon>Syngnathiaria</taxon>
        <taxon>Syngnathiformes</taxon>
        <taxon>Syngnathoidei</taxon>
        <taxon>Syngnathidae</taxon>
        <taxon>Hippocampus</taxon>
    </lineage>
</organism>
<evidence type="ECO:0000256" key="12">
    <source>
        <dbReference type="ARBA" id="ARBA00023224"/>
    </source>
</evidence>
<keyword evidence="5 14" id="KW-0552">Olfaction</keyword>
<evidence type="ECO:0000256" key="5">
    <source>
        <dbReference type="ARBA" id="ARBA00022725"/>
    </source>
</evidence>
<keyword evidence="4 13" id="KW-0812">Transmembrane</keyword>
<keyword evidence="6 14" id="KW-1133">Transmembrane helix</keyword>
<evidence type="ECO:0000256" key="6">
    <source>
        <dbReference type="ARBA" id="ARBA00022989"/>
    </source>
</evidence>
<evidence type="ECO:0000256" key="8">
    <source>
        <dbReference type="ARBA" id="ARBA00023136"/>
    </source>
</evidence>
<feature type="transmembrane region" description="Helical" evidence="14">
    <location>
        <begin position="257"/>
        <end position="277"/>
    </location>
</feature>
<protein>
    <recommendedName>
        <fullName evidence="14">Olfactory receptor</fullName>
    </recommendedName>
</protein>
<dbReference type="PROSITE" id="PS50262">
    <property type="entry name" value="G_PROTEIN_RECEP_F1_2"/>
    <property type="match status" value="1"/>
</dbReference>
<dbReference type="PRINTS" id="PR00237">
    <property type="entry name" value="GPCRRHODOPSN"/>
</dbReference>
<evidence type="ECO:0000256" key="4">
    <source>
        <dbReference type="ARBA" id="ARBA00022692"/>
    </source>
</evidence>
<comment type="similarity">
    <text evidence="13">Belongs to the G-protein coupled receptor 1 family.</text>
</comment>
<comment type="subcellular location">
    <subcellularLocation>
        <location evidence="1 14">Cell membrane</location>
        <topology evidence="1 14">Multi-pass membrane protein</topology>
    </subcellularLocation>
</comment>
<dbReference type="PRINTS" id="PR00245">
    <property type="entry name" value="OLFACTORYR"/>
</dbReference>
<keyword evidence="17" id="KW-1185">Reference proteome</keyword>
<dbReference type="Gene3D" id="1.20.1070.10">
    <property type="entry name" value="Rhodopsin 7-helix transmembrane proteins"/>
    <property type="match status" value="1"/>
</dbReference>
<feature type="transmembrane region" description="Helical" evidence="14">
    <location>
        <begin position="225"/>
        <end position="245"/>
    </location>
</feature>
<dbReference type="GO" id="GO:0005549">
    <property type="term" value="F:odorant binding"/>
    <property type="evidence" value="ECO:0007669"/>
    <property type="project" value="TreeGrafter"/>
</dbReference>
<keyword evidence="11" id="KW-0325">Glycoprotein</keyword>
<dbReference type="STRING" id="109280.ENSHCOP00000023863"/>
<keyword evidence="3 14" id="KW-0716">Sensory transduction</keyword>
<accession>A0A3Q2ZCF4</accession>
<dbReference type="InterPro" id="IPR017452">
    <property type="entry name" value="GPCR_Rhodpsn_7TM"/>
</dbReference>
<dbReference type="Pfam" id="PF13853">
    <property type="entry name" value="7tm_4"/>
    <property type="match status" value="1"/>
</dbReference>
<dbReference type="PROSITE" id="PS00237">
    <property type="entry name" value="G_PROTEIN_RECEP_F1_1"/>
    <property type="match status" value="1"/>
</dbReference>
<evidence type="ECO:0000256" key="10">
    <source>
        <dbReference type="ARBA" id="ARBA00023170"/>
    </source>
</evidence>
<proteinExistence type="inferred from homology"/>
<evidence type="ECO:0000313" key="16">
    <source>
        <dbReference type="Ensembl" id="ENSHCOP00000023863.1"/>
    </source>
</evidence>
<keyword evidence="7 13" id="KW-0297">G-protein coupled receptor</keyword>
<keyword evidence="12 13" id="KW-0807">Transducer</keyword>
<feature type="transmembrane region" description="Helical" evidence="14">
    <location>
        <begin position="55"/>
        <end position="75"/>
    </location>
</feature>
<evidence type="ECO:0000313" key="17">
    <source>
        <dbReference type="Proteomes" id="UP000264820"/>
    </source>
</evidence>
<evidence type="ECO:0000256" key="13">
    <source>
        <dbReference type="RuleBase" id="RU000688"/>
    </source>
</evidence>
<name>A0A3Q2ZCF4_HIPCM</name>